<evidence type="ECO:0000313" key="3">
    <source>
        <dbReference type="Proteomes" id="UP000799423"/>
    </source>
</evidence>
<proteinExistence type="predicted"/>
<dbReference type="Proteomes" id="UP000799423">
    <property type="component" value="Unassembled WGS sequence"/>
</dbReference>
<keyword evidence="1" id="KW-0732">Signal</keyword>
<evidence type="ECO:0000313" key="2">
    <source>
        <dbReference type="EMBL" id="KAF2852551.1"/>
    </source>
</evidence>
<accession>A0A6A7BAJ2</accession>
<dbReference type="AlphaFoldDB" id="A0A6A7BAJ2"/>
<dbReference type="EMBL" id="MU006298">
    <property type="protein sequence ID" value="KAF2852551.1"/>
    <property type="molecule type" value="Genomic_DNA"/>
</dbReference>
<keyword evidence="3" id="KW-1185">Reference proteome</keyword>
<reference evidence="2" key="1">
    <citation type="submission" date="2020-01" db="EMBL/GenBank/DDBJ databases">
        <authorList>
            <consortium name="DOE Joint Genome Institute"/>
            <person name="Haridas S."/>
            <person name="Albert R."/>
            <person name="Binder M."/>
            <person name="Bloem J."/>
            <person name="Labutti K."/>
            <person name="Salamov A."/>
            <person name="Andreopoulos B."/>
            <person name="Baker S.E."/>
            <person name="Barry K."/>
            <person name="Bills G."/>
            <person name="Bluhm B.H."/>
            <person name="Cannon C."/>
            <person name="Castanera R."/>
            <person name="Culley D.E."/>
            <person name="Daum C."/>
            <person name="Ezra D."/>
            <person name="Gonzalez J.B."/>
            <person name="Henrissat B."/>
            <person name="Kuo A."/>
            <person name="Liang C."/>
            <person name="Lipzen A."/>
            <person name="Lutzoni F."/>
            <person name="Magnuson J."/>
            <person name="Mondo S."/>
            <person name="Nolan M."/>
            <person name="Ohm R."/>
            <person name="Pangilinan J."/>
            <person name="Park H.-J."/>
            <person name="Ramirez L."/>
            <person name="Alfaro M."/>
            <person name="Sun H."/>
            <person name="Tritt A."/>
            <person name="Yoshinaga Y."/>
            <person name="Zwiers L.-H."/>
            <person name="Turgeon B.G."/>
            <person name="Goodwin S.B."/>
            <person name="Spatafora J.W."/>
            <person name="Crous P.W."/>
            <person name="Grigoriev I.V."/>
        </authorList>
    </citation>
    <scope>NUCLEOTIDE SEQUENCE</scope>
    <source>
        <strain evidence="2">IPT5</strain>
    </source>
</reference>
<name>A0A6A7BAJ2_9PLEO</name>
<gene>
    <name evidence="2" type="ORF">T440DRAFT_506451</name>
</gene>
<sequence length="120" mass="12571">MRYSIAFLGLVAFTSTGTIASPVSTTTTTTDPCKKGIQPLIALLASDPKAAKFCAAKYPPASGGGGTVIVKPSVEVRSDNPLYVQLVKSADKIAKTFCECNFSAPPQRGRAVYAHIEGPH</sequence>
<feature type="signal peptide" evidence="1">
    <location>
        <begin position="1"/>
        <end position="20"/>
    </location>
</feature>
<feature type="chain" id="PRO_5025329487" evidence="1">
    <location>
        <begin position="21"/>
        <end position="120"/>
    </location>
</feature>
<organism evidence="2 3">
    <name type="scientific">Plenodomus tracheiphilus IPT5</name>
    <dbReference type="NCBI Taxonomy" id="1408161"/>
    <lineage>
        <taxon>Eukaryota</taxon>
        <taxon>Fungi</taxon>
        <taxon>Dikarya</taxon>
        <taxon>Ascomycota</taxon>
        <taxon>Pezizomycotina</taxon>
        <taxon>Dothideomycetes</taxon>
        <taxon>Pleosporomycetidae</taxon>
        <taxon>Pleosporales</taxon>
        <taxon>Pleosporineae</taxon>
        <taxon>Leptosphaeriaceae</taxon>
        <taxon>Plenodomus</taxon>
    </lineage>
</organism>
<evidence type="ECO:0000256" key="1">
    <source>
        <dbReference type="SAM" id="SignalP"/>
    </source>
</evidence>
<protein>
    <submittedName>
        <fullName evidence="2">Uncharacterized protein</fullName>
    </submittedName>
</protein>